<proteinExistence type="predicted"/>
<organism evidence="1 2">
    <name type="scientific">Methanospirillum lacunae</name>
    <dbReference type="NCBI Taxonomy" id="668570"/>
    <lineage>
        <taxon>Archaea</taxon>
        <taxon>Methanobacteriati</taxon>
        <taxon>Methanobacteriota</taxon>
        <taxon>Stenosarchaea group</taxon>
        <taxon>Methanomicrobia</taxon>
        <taxon>Methanomicrobiales</taxon>
        <taxon>Methanospirillaceae</taxon>
        <taxon>Methanospirillum</taxon>
    </lineage>
</organism>
<name>A0A2V2NF24_9EURY</name>
<evidence type="ECO:0000313" key="2">
    <source>
        <dbReference type="Proteomes" id="UP000245657"/>
    </source>
</evidence>
<keyword evidence="2" id="KW-1185">Reference proteome</keyword>
<evidence type="ECO:0000313" key="1">
    <source>
        <dbReference type="EMBL" id="PWR74191.1"/>
    </source>
</evidence>
<dbReference type="Proteomes" id="UP000245657">
    <property type="component" value="Unassembled WGS sequence"/>
</dbReference>
<accession>A0A2V2NF24</accession>
<sequence>MNGFNVQISGHEDTYCAFQDYTKFIKIHLFLSDSLLFAERVCSRMNHVLNISDLVIQNQTLNGKTKYSSL</sequence>
<comment type="caution">
    <text evidence="1">The sequence shown here is derived from an EMBL/GenBank/DDBJ whole genome shotgun (WGS) entry which is preliminary data.</text>
</comment>
<dbReference type="EMBL" id="QGMY01000002">
    <property type="protein sequence ID" value="PWR74191.1"/>
    <property type="molecule type" value="Genomic_DNA"/>
</dbReference>
<dbReference type="AlphaFoldDB" id="A0A2V2NF24"/>
<reference evidence="1 2" key="1">
    <citation type="submission" date="2018-05" db="EMBL/GenBank/DDBJ databases">
        <title>Draft genome of Methanospirillum lacunae Ki8-1.</title>
        <authorList>
            <person name="Dueholm M.S."/>
            <person name="Nielsen P.H."/>
            <person name="Bakmann L.F."/>
            <person name="Otzen D.E."/>
        </authorList>
    </citation>
    <scope>NUCLEOTIDE SEQUENCE [LARGE SCALE GENOMIC DNA]</scope>
    <source>
        <strain evidence="1 2">Ki8-1</strain>
    </source>
</reference>
<gene>
    <name evidence="1" type="ORF">DK846_03295</name>
</gene>
<protein>
    <submittedName>
        <fullName evidence="1">Uncharacterized protein</fullName>
    </submittedName>
</protein>